<evidence type="ECO:0000256" key="5">
    <source>
        <dbReference type="ARBA" id="ARBA00022840"/>
    </source>
</evidence>
<evidence type="ECO:0000256" key="3">
    <source>
        <dbReference type="ARBA" id="ARBA00022516"/>
    </source>
</evidence>
<dbReference type="EMBL" id="JAWJAV010000001">
    <property type="protein sequence ID" value="MDV2620360.1"/>
    <property type="molecule type" value="Genomic_DNA"/>
</dbReference>
<evidence type="ECO:0000256" key="7">
    <source>
        <dbReference type="ARBA" id="ARBA00023239"/>
    </source>
</evidence>
<dbReference type="PIRSF" id="PIRSF015950">
    <property type="entry name" value="Mev_P_decrbx"/>
    <property type="match status" value="1"/>
</dbReference>
<organism evidence="10 11">
    <name type="scientific">Pediococcus acidilactici</name>
    <dbReference type="NCBI Taxonomy" id="1254"/>
    <lineage>
        <taxon>Bacteria</taxon>
        <taxon>Bacillati</taxon>
        <taxon>Bacillota</taxon>
        <taxon>Bacilli</taxon>
        <taxon>Lactobacillales</taxon>
        <taxon>Lactobacillaceae</taxon>
        <taxon>Pediococcus</taxon>
        <taxon>Pediococcus acidilactici group</taxon>
    </lineage>
</organism>
<dbReference type="Pfam" id="PF22700">
    <property type="entry name" value="MVD-like_N"/>
    <property type="match status" value="1"/>
</dbReference>
<dbReference type="GO" id="GO:0005524">
    <property type="term" value="F:ATP binding"/>
    <property type="evidence" value="ECO:0007669"/>
    <property type="project" value="UniProtKB-KW"/>
</dbReference>
<comment type="similarity">
    <text evidence="1">Belongs to the diphosphomevalonate decarboxylase family.</text>
</comment>
<dbReference type="Gene3D" id="3.30.230.10">
    <property type="match status" value="1"/>
</dbReference>
<keyword evidence="6" id="KW-0443">Lipid metabolism</keyword>
<keyword evidence="3" id="KW-0444">Lipid biosynthesis</keyword>
<evidence type="ECO:0000256" key="1">
    <source>
        <dbReference type="ARBA" id="ARBA00008831"/>
    </source>
</evidence>
<reference evidence="10" key="2">
    <citation type="submission" date="2023-10" db="EMBL/GenBank/DDBJ databases">
        <authorList>
            <person name="Khurajog B."/>
        </authorList>
    </citation>
    <scope>NUCLEOTIDE SEQUENCE</scope>
    <source>
        <strain evidence="10">BF9</strain>
    </source>
</reference>
<dbReference type="EC" id="4.1.1.33" evidence="2"/>
<dbReference type="GeneID" id="57365855"/>
<dbReference type="InterPro" id="IPR053859">
    <property type="entry name" value="MVD-like_N"/>
</dbReference>
<keyword evidence="5" id="KW-0067">ATP-binding</keyword>
<dbReference type="SUPFAM" id="SSF55060">
    <property type="entry name" value="GHMP Kinase, C-terminal domain"/>
    <property type="match status" value="1"/>
</dbReference>
<evidence type="ECO:0000313" key="11">
    <source>
        <dbReference type="Proteomes" id="UP001280897"/>
    </source>
</evidence>
<reference evidence="10" key="1">
    <citation type="journal article" date="2023" name="PeerJ">
        <title>Selection and evaluation of lactic acid bacteria from chicken feces in Thailand as potential probiotics.</title>
        <authorList>
            <person name="Khurajog B."/>
            <person name="Disastra Y."/>
            <person name="Lawwyne L.D."/>
            <person name="Sirichokchatchawan W."/>
            <person name="Niyomtham W."/>
            <person name="Yindee J."/>
            <person name="Hampson D.J."/>
            <person name="Prapasarakul N."/>
        </authorList>
    </citation>
    <scope>NUCLEOTIDE SEQUENCE</scope>
    <source>
        <strain evidence="10">BF9</strain>
    </source>
</reference>
<sequence length="331" mass="36916">MKTTDKKRGFARAHTNIALIKYWGKVDSELIIPANDSVSLTLDEFYTDTVVNFSEDYKVNEFWLNGNLMPYKHMARINRVIDAVKEEYGYPGFAKIRSFNHVPTSAGLASSASGMAALAGAAADALGDEHDLTNISRIARLGSGSASRSVFGGIVHWHRGSDHESSFVEQVVNEKDIDLNMVTVVVNSHQKSIKSTNGMQRTVETSPFYPTWVSESNRMVPEMLAAVKKNDFTKIGELAEHSAMMMHATTLAAIPAFTYFQPDTLKVIRLVTRLRKEHGIECYYTIDAGPNVKVLCQNKDVLAIRNFLKNYFEERQLVIARPGSGIKFSKN</sequence>
<proteinExistence type="inferred from homology"/>
<comment type="caution">
    <text evidence="10">The sequence shown here is derived from an EMBL/GenBank/DDBJ whole genome shotgun (WGS) entry which is preliminary data.</text>
</comment>
<dbReference type="InterPro" id="IPR020568">
    <property type="entry name" value="Ribosomal_Su5_D2-typ_SF"/>
</dbReference>
<dbReference type="PANTHER" id="PTHR10977">
    <property type="entry name" value="DIPHOSPHOMEVALONATE DECARBOXYLASE"/>
    <property type="match status" value="1"/>
</dbReference>
<dbReference type="NCBIfam" id="TIGR01240">
    <property type="entry name" value="mevDPdecarb"/>
    <property type="match status" value="1"/>
</dbReference>
<dbReference type="InterPro" id="IPR005935">
    <property type="entry name" value="Mev_decarb"/>
</dbReference>
<protein>
    <recommendedName>
        <fullName evidence="2">diphosphomevalonate decarboxylase</fullName>
        <ecNumber evidence="2">4.1.1.33</ecNumber>
    </recommendedName>
</protein>
<dbReference type="GO" id="GO:0019287">
    <property type="term" value="P:isopentenyl diphosphate biosynthetic process, mevalonate pathway"/>
    <property type="evidence" value="ECO:0007669"/>
    <property type="project" value="InterPro"/>
</dbReference>
<dbReference type="PANTHER" id="PTHR10977:SF3">
    <property type="entry name" value="DIPHOSPHOMEVALONATE DECARBOXYLASE"/>
    <property type="match status" value="1"/>
</dbReference>
<accession>A0AAP3U2E6</accession>
<evidence type="ECO:0000259" key="8">
    <source>
        <dbReference type="Pfam" id="PF18376"/>
    </source>
</evidence>
<dbReference type="RefSeq" id="WP_008840915.1">
    <property type="nucleotide sequence ID" value="NZ_CP018763.1"/>
</dbReference>
<dbReference type="GO" id="GO:0004163">
    <property type="term" value="F:diphosphomevalonate decarboxylase activity"/>
    <property type="evidence" value="ECO:0007669"/>
    <property type="project" value="UniProtKB-EC"/>
</dbReference>
<gene>
    <name evidence="10" type="primary">mvaD</name>
    <name evidence="10" type="ORF">R0G89_01230</name>
</gene>
<evidence type="ECO:0000259" key="9">
    <source>
        <dbReference type="Pfam" id="PF22700"/>
    </source>
</evidence>
<dbReference type="InterPro" id="IPR029765">
    <property type="entry name" value="Mev_diP_decarb"/>
</dbReference>
<evidence type="ECO:0000256" key="4">
    <source>
        <dbReference type="ARBA" id="ARBA00022741"/>
    </source>
</evidence>
<dbReference type="Pfam" id="PF18376">
    <property type="entry name" value="MDD_C"/>
    <property type="match status" value="1"/>
</dbReference>
<feature type="domain" description="Mvd1 C-terminal" evidence="8">
    <location>
        <begin position="182"/>
        <end position="315"/>
    </location>
</feature>
<keyword evidence="7 10" id="KW-0456">Lyase</keyword>
<dbReference type="Gene3D" id="3.30.70.890">
    <property type="entry name" value="GHMP kinase, C-terminal domain"/>
    <property type="match status" value="1"/>
</dbReference>
<dbReference type="InterPro" id="IPR014721">
    <property type="entry name" value="Ribsml_uS5_D2-typ_fold_subgr"/>
</dbReference>
<dbReference type="AlphaFoldDB" id="A0AAP3U2E6"/>
<dbReference type="FunFam" id="3.30.230.10:FF:000072">
    <property type="entry name" value="Diphosphomevalonate decarboxylase"/>
    <property type="match status" value="1"/>
</dbReference>
<feature type="domain" description="Diphosphomevalonate decarboxylase-like N-terminal" evidence="9">
    <location>
        <begin position="13"/>
        <end position="167"/>
    </location>
</feature>
<evidence type="ECO:0000313" key="10">
    <source>
        <dbReference type="EMBL" id="MDV2620360.1"/>
    </source>
</evidence>
<dbReference type="SUPFAM" id="SSF54211">
    <property type="entry name" value="Ribosomal protein S5 domain 2-like"/>
    <property type="match status" value="1"/>
</dbReference>
<dbReference type="GO" id="GO:0005829">
    <property type="term" value="C:cytosol"/>
    <property type="evidence" value="ECO:0007669"/>
    <property type="project" value="InterPro"/>
</dbReference>
<dbReference type="InterPro" id="IPR041431">
    <property type="entry name" value="Mvd1_C"/>
</dbReference>
<evidence type="ECO:0000256" key="6">
    <source>
        <dbReference type="ARBA" id="ARBA00023098"/>
    </source>
</evidence>
<evidence type="ECO:0000256" key="2">
    <source>
        <dbReference type="ARBA" id="ARBA00012296"/>
    </source>
</evidence>
<keyword evidence="4" id="KW-0547">Nucleotide-binding</keyword>
<dbReference type="Proteomes" id="UP001280897">
    <property type="component" value="Unassembled WGS sequence"/>
</dbReference>
<dbReference type="InterPro" id="IPR036554">
    <property type="entry name" value="GHMP_kinase_C_sf"/>
</dbReference>
<name>A0AAP3U2E6_PEDAC</name>